<comment type="catalytic activity">
    <reaction evidence="16 17">
        <text>a ubiquinone + NADH + 5 H(+)(in) = a ubiquinol + NAD(+) + 4 H(+)(out)</text>
        <dbReference type="Rhea" id="RHEA:29091"/>
        <dbReference type="Rhea" id="RHEA-COMP:9565"/>
        <dbReference type="Rhea" id="RHEA-COMP:9566"/>
        <dbReference type="ChEBI" id="CHEBI:15378"/>
        <dbReference type="ChEBI" id="CHEBI:16389"/>
        <dbReference type="ChEBI" id="CHEBI:17976"/>
        <dbReference type="ChEBI" id="CHEBI:57540"/>
        <dbReference type="ChEBI" id="CHEBI:57945"/>
        <dbReference type="EC" id="7.1.1.2"/>
    </reaction>
</comment>
<comment type="subcellular location">
    <subcellularLocation>
        <location evidence="17">Mitochondrion inner membrane</location>
        <topology evidence="17">Multi-pass membrane protein</topology>
    </subcellularLocation>
    <subcellularLocation>
        <location evidence="2">Mitochondrion membrane</location>
        <topology evidence="2">Multi-pass membrane protein</topology>
    </subcellularLocation>
</comment>
<dbReference type="PANTHER" id="PTHR11434:SF0">
    <property type="entry name" value="NADH-UBIQUINONE OXIDOREDUCTASE CHAIN 4L"/>
    <property type="match status" value="1"/>
</dbReference>
<dbReference type="EMBL" id="KT428893">
    <property type="protein sequence ID" value="ALN11761.1"/>
    <property type="molecule type" value="Genomic_DNA"/>
</dbReference>
<keyword evidence="9 17" id="KW-1278">Translocase</keyword>
<keyword evidence="15" id="KW-0472">Membrane</keyword>
<evidence type="ECO:0000256" key="11">
    <source>
        <dbReference type="ARBA" id="ARBA00022989"/>
    </source>
</evidence>
<keyword evidence="8" id="KW-0812">Transmembrane</keyword>
<dbReference type="GO" id="GO:0042773">
    <property type="term" value="P:ATP synthesis coupled electron transport"/>
    <property type="evidence" value="ECO:0007669"/>
    <property type="project" value="UniProtKB-UniRule"/>
</dbReference>
<organism evidence="18">
    <name type="scientific">Rhynchophorus ferrugineus</name>
    <name type="common">Red palm weevil</name>
    <name type="synonym">Curculio ferrugineus</name>
    <dbReference type="NCBI Taxonomy" id="354439"/>
    <lineage>
        <taxon>Eukaryota</taxon>
        <taxon>Metazoa</taxon>
        <taxon>Ecdysozoa</taxon>
        <taxon>Arthropoda</taxon>
        <taxon>Hexapoda</taxon>
        <taxon>Insecta</taxon>
        <taxon>Pterygota</taxon>
        <taxon>Neoptera</taxon>
        <taxon>Endopterygota</taxon>
        <taxon>Coleoptera</taxon>
        <taxon>Polyphaga</taxon>
        <taxon>Cucujiformia</taxon>
        <taxon>Curculionidae</taxon>
        <taxon>Dryophthorinae</taxon>
        <taxon>Rhynchophorus</taxon>
    </lineage>
</organism>
<dbReference type="InterPro" id="IPR001133">
    <property type="entry name" value="NADH_UbQ_OxRdtase_chain4L/K"/>
</dbReference>
<dbReference type="Pfam" id="PF00420">
    <property type="entry name" value="Oxidored_q2"/>
    <property type="match status" value="1"/>
</dbReference>
<evidence type="ECO:0000256" key="13">
    <source>
        <dbReference type="ARBA" id="ARBA00023075"/>
    </source>
</evidence>
<keyword evidence="17" id="KW-0999">Mitochondrion inner membrane</keyword>
<evidence type="ECO:0000256" key="10">
    <source>
        <dbReference type="ARBA" id="ARBA00022982"/>
    </source>
</evidence>
<dbReference type="GO" id="GO:0016651">
    <property type="term" value="F:oxidoreductase activity, acting on NAD(P)H"/>
    <property type="evidence" value="ECO:0007669"/>
    <property type="project" value="InterPro"/>
</dbReference>
<dbReference type="EC" id="7.1.1.2" evidence="4 17"/>
<evidence type="ECO:0000256" key="8">
    <source>
        <dbReference type="ARBA" id="ARBA00022692"/>
    </source>
</evidence>
<sequence length="93" mass="10695">MLINSALIIMFLSGLLVFSLNRKHMLLMLLSLEYTIVAMFMLLFMHLSVFEDYYFSLIYLVMSVCESALGLAILVVMIRGHGNDFIMSFSSLW</sequence>
<keyword evidence="6 17" id="KW-0813">Transport</keyword>
<keyword evidence="13 17" id="KW-0830">Ubiquinone</keyword>
<accession>A0A0S2A3L6</accession>
<evidence type="ECO:0000256" key="12">
    <source>
        <dbReference type="ARBA" id="ARBA00023027"/>
    </source>
</evidence>
<keyword evidence="10 17" id="KW-0249">Electron transport</keyword>
<name>A0A0S2A3L6_RHYFE</name>
<dbReference type="InterPro" id="IPR039428">
    <property type="entry name" value="NUOK/Mnh_C1-like"/>
</dbReference>
<evidence type="ECO:0000256" key="3">
    <source>
        <dbReference type="ARBA" id="ARBA00010519"/>
    </source>
</evidence>
<dbReference type="GO" id="GO:0008137">
    <property type="term" value="F:NADH dehydrogenase (ubiquinone) activity"/>
    <property type="evidence" value="ECO:0007669"/>
    <property type="project" value="UniProtKB-EC"/>
</dbReference>
<evidence type="ECO:0000256" key="9">
    <source>
        <dbReference type="ARBA" id="ARBA00022967"/>
    </source>
</evidence>
<evidence type="ECO:0000256" key="1">
    <source>
        <dbReference type="ARBA" id="ARBA00003257"/>
    </source>
</evidence>
<keyword evidence="11" id="KW-1133">Transmembrane helix</keyword>
<dbReference type="Gene3D" id="1.10.287.3510">
    <property type="match status" value="1"/>
</dbReference>
<keyword evidence="7 17" id="KW-0679">Respiratory chain</keyword>
<evidence type="ECO:0000256" key="5">
    <source>
        <dbReference type="ARBA" id="ARBA00016612"/>
    </source>
</evidence>
<evidence type="ECO:0000256" key="4">
    <source>
        <dbReference type="ARBA" id="ARBA00012944"/>
    </source>
</evidence>
<proteinExistence type="inferred from homology"/>
<dbReference type="GO" id="GO:0005743">
    <property type="term" value="C:mitochondrial inner membrane"/>
    <property type="evidence" value="ECO:0007669"/>
    <property type="project" value="UniProtKB-SubCell"/>
</dbReference>
<geneLocation type="mitochondrion" evidence="18"/>
<keyword evidence="14 17" id="KW-0496">Mitochondrion</keyword>
<gene>
    <name evidence="18" type="primary">ND4L</name>
</gene>
<comment type="function">
    <text evidence="17">Core subunit of the mitochondrial membrane respiratory chain NADH dehydrogenase (Complex I) which catalyzes electron transfer from NADH through the respiratory chain, using ubiquinone as an electron acceptor.</text>
</comment>
<evidence type="ECO:0000256" key="7">
    <source>
        <dbReference type="ARBA" id="ARBA00022660"/>
    </source>
</evidence>
<evidence type="ECO:0000256" key="2">
    <source>
        <dbReference type="ARBA" id="ARBA00004225"/>
    </source>
</evidence>
<evidence type="ECO:0000256" key="16">
    <source>
        <dbReference type="ARBA" id="ARBA00049551"/>
    </source>
</evidence>
<comment type="function">
    <text evidence="1">Core subunit of the mitochondrial membrane respiratory chain NADH dehydrogenase (Complex I) that is believed to belong to the minimal assembly required for catalysis. Complex I functions in the transfer of electrons from NADH to the respiratory chain. The immediate electron acceptor for the enzyme is believed to be ubiquinone.</text>
</comment>
<reference evidence="18" key="1">
    <citation type="submission" date="2015-08" db="EMBL/GenBank/DDBJ databases">
        <title>Complete Mitochondrial Genome of Rhynchophorus ferrugineus.</title>
        <authorList>
            <person name="Bi G."/>
            <person name="Du Q."/>
            <person name="Liu G."/>
            <person name="Zhen Z."/>
            <person name="Zhao E."/>
            <person name="Yang J."/>
        </authorList>
    </citation>
    <scope>NUCLEOTIDE SEQUENCE</scope>
</reference>
<dbReference type="PANTHER" id="PTHR11434">
    <property type="entry name" value="NADH-UBIQUINONE OXIDOREDUCTASE SUBUNIT ND4L"/>
    <property type="match status" value="1"/>
</dbReference>
<keyword evidence="12 17" id="KW-0520">NAD</keyword>
<evidence type="ECO:0000256" key="15">
    <source>
        <dbReference type="ARBA" id="ARBA00023136"/>
    </source>
</evidence>
<evidence type="ECO:0000256" key="17">
    <source>
        <dbReference type="RuleBase" id="RU004419"/>
    </source>
</evidence>
<comment type="similarity">
    <text evidence="3 17">Belongs to the complex I subunit 4L family.</text>
</comment>
<protein>
    <recommendedName>
        <fullName evidence="5 17">NADH-ubiquinone oxidoreductase chain 4L</fullName>
        <ecNumber evidence="4 17">7.1.1.2</ecNumber>
    </recommendedName>
</protein>
<evidence type="ECO:0000256" key="14">
    <source>
        <dbReference type="ARBA" id="ARBA00023128"/>
    </source>
</evidence>
<evidence type="ECO:0000256" key="6">
    <source>
        <dbReference type="ARBA" id="ARBA00022448"/>
    </source>
</evidence>
<dbReference type="AlphaFoldDB" id="A0A0S2A3L6"/>
<evidence type="ECO:0000313" key="18">
    <source>
        <dbReference type="EMBL" id="ALN11761.1"/>
    </source>
</evidence>
<dbReference type="GO" id="GO:0030964">
    <property type="term" value="C:NADH dehydrogenase complex"/>
    <property type="evidence" value="ECO:0007669"/>
    <property type="project" value="TreeGrafter"/>
</dbReference>